<dbReference type="InterPro" id="IPR019133">
    <property type="entry name" value="MIC60"/>
</dbReference>
<comment type="subunit">
    <text evidence="7">Component of the mitochondrial contact site and cristae organizing system (MICOS) complex.</text>
</comment>
<reference evidence="10" key="1">
    <citation type="submission" date="2025-08" db="UniProtKB">
        <authorList>
            <consortium name="RefSeq"/>
        </authorList>
    </citation>
    <scope>IDENTIFICATION</scope>
</reference>
<dbReference type="GO" id="GO:0061617">
    <property type="term" value="C:MICOS complex"/>
    <property type="evidence" value="ECO:0007669"/>
    <property type="project" value="TreeGrafter"/>
</dbReference>
<dbReference type="GeneID" id="107268699"/>
<evidence type="ECO:0000256" key="5">
    <source>
        <dbReference type="ARBA" id="ARBA00023128"/>
    </source>
</evidence>
<protein>
    <recommendedName>
        <fullName evidence="7">MICOS complex subunit MIC60</fullName>
    </recommendedName>
    <alternativeName>
        <fullName evidence="7">Mitofilin</fullName>
    </alternativeName>
</protein>
<dbReference type="Pfam" id="PF09731">
    <property type="entry name" value="Mitofilin"/>
    <property type="match status" value="1"/>
</dbReference>
<keyword evidence="3 7" id="KW-0999">Mitochondrion inner membrane</keyword>
<dbReference type="GO" id="GO:0042407">
    <property type="term" value="P:cristae formation"/>
    <property type="evidence" value="ECO:0007669"/>
    <property type="project" value="TreeGrafter"/>
</dbReference>
<dbReference type="Proteomes" id="UP000694920">
    <property type="component" value="Unplaced"/>
</dbReference>
<accession>A0AAJ7RIT4</accession>
<sequence length="752" mass="85295">MFRIGLKFPCNGLNRVKKHGYSRLYLTARYYETRARVKCEPEGRLCKDVRLMSRFSGPKYSTQSPKSEKNRGSGSLITLGAVTISAIGVLTFAKKNPEFRATLEEWIPGTDHAIQIIFQEDSTYFDFIRNFFETLKQTILDLFFGQPPSKEGQIMKKIDCTKVIDDYIPPKPAFEPLVDKKEPPINEPYSEIRLSKEKGEAIQVVAEKPLPPPKDVPAELMPANLVELEAFCGQAASKAIAAYHKAICAIQDYNKDVIKVVESAGGTIGGSIHDRLKEATEKRKEALKTAELYAGEAVDSLRRMYNLIDDPKFDAPPVMKTVARRNVKKILDDVDESKRKYEEEVQSSRITEKFWKQVEKARQNFNEELQILFPDINIHEKKLSVNEDSFDLFVLHMYNKINNLQKDLERLETIQETKLKNALKASGDDSNQAKIEALICAEVNKEKRYLREEFEKKLLEEKKRFDDEMRKQLKLQAQIHADHLREALHQKELETQRAVGRALSEQAENESTAYKMKLAAVVGRMQGLDHALKARLEEEKGASDAQMLWAACQTLARALKLAPPGIPAEKALRPLEPEIKAVSKAAPKEDPLVRAAIQGIPEEAVKRGVFPEDALRERFFKVENMARRLALVPENGASLPIYLLSYLQSFLLVKAISPISKTELQDEPFDVQSLSTYDILQRARYWVDRGDFKMALRYMNLLQGAPRCVAREWMNEARILLETQQAVDTLIAYAGATGLVFLGGGDSSQTKK</sequence>
<dbReference type="CTD" id="42587"/>
<comment type="similarity">
    <text evidence="1 7">Belongs to the MICOS complex subunit Mic60 family.</text>
</comment>
<dbReference type="AlphaFoldDB" id="A0AAJ7RIT4"/>
<keyword evidence="4" id="KW-1133">Transmembrane helix</keyword>
<keyword evidence="9" id="KW-1185">Reference proteome</keyword>
<evidence type="ECO:0000256" key="8">
    <source>
        <dbReference type="SAM" id="Coils"/>
    </source>
</evidence>
<keyword evidence="8" id="KW-0175">Coiled coil</keyword>
<gene>
    <name evidence="10" type="primary">LOC107268699</name>
</gene>
<evidence type="ECO:0000256" key="3">
    <source>
        <dbReference type="ARBA" id="ARBA00022792"/>
    </source>
</evidence>
<dbReference type="PANTHER" id="PTHR15415">
    <property type="entry name" value="MITOFILIN"/>
    <property type="match status" value="1"/>
</dbReference>
<keyword evidence="2 7" id="KW-0812">Transmembrane</keyword>
<comment type="function">
    <text evidence="7">Component of the MICOS complex, a large protein complex of the mitochondrial inner membrane that plays crucial roles in the maintenance of crista junctions, inner membrane architecture, and formation of contact sites to the outer membrane.</text>
</comment>
<evidence type="ECO:0000256" key="7">
    <source>
        <dbReference type="RuleBase" id="RU363000"/>
    </source>
</evidence>
<dbReference type="PANTHER" id="PTHR15415:SF7">
    <property type="entry name" value="MICOS COMPLEX SUBUNIT MIC60"/>
    <property type="match status" value="1"/>
</dbReference>
<evidence type="ECO:0000256" key="6">
    <source>
        <dbReference type="ARBA" id="ARBA00023136"/>
    </source>
</evidence>
<feature type="coiled-coil region" evidence="8">
    <location>
        <begin position="394"/>
        <end position="421"/>
    </location>
</feature>
<evidence type="ECO:0000313" key="9">
    <source>
        <dbReference type="Proteomes" id="UP000694920"/>
    </source>
</evidence>
<name>A0AAJ7RIT4_CEPCN</name>
<evidence type="ECO:0000313" key="10">
    <source>
        <dbReference type="RefSeq" id="XP_024941727.1"/>
    </source>
</evidence>
<dbReference type="RefSeq" id="XP_024941727.1">
    <property type="nucleotide sequence ID" value="XM_025085959.1"/>
</dbReference>
<keyword evidence="5 7" id="KW-0496">Mitochondrion</keyword>
<keyword evidence="6" id="KW-0472">Membrane</keyword>
<proteinExistence type="inferred from homology"/>
<evidence type="ECO:0000256" key="2">
    <source>
        <dbReference type="ARBA" id="ARBA00022692"/>
    </source>
</evidence>
<comment type="subcellular location">
    <subcellularLocation>
        <location evidence="7">Mitochondrion inner membrane</location>
        <topology evidence="7">Single-pass membrane protein</topology>
    </subcellularLocation>
</comment>
<evidence type="ECO:0000256" key="1">
    <source>
        <dbReference type="ARBA" id="ARBA00010877"/>
    </source>
</evidence>
<evidence type="ECO:0000256" key="4">
    <source>
        <dbReference type="ARBA" id="ARBA00022989"/>
    </source>
</evidence>
<organism evidence="9 10">
    <name type="scientific">Cephus cinctus</name>
    <name type="common">Wheat stem sawfly</name>
    <dbReference type="NCBI Taxonomy" id="211228"/>
    <lineage>
        <taxon>Eukaryota</taxon>
        <taxon>Metazoa</taxon>
        <taxon>Ecdysozoa</taxon>
        <taxon>Arthropoda</taxon>
        <taxon>Hexapoda</taxon>
        <taxon>Insecta</taxon>
        <taxon>Pterygota</taxon>
        <taxon>Neoptera</taxon>
        <taxon>Endopterygota</taxon>
        <taxon>Hymenoptera</taxon>
        <taxon>Cephoidea</taxon>
        <taxon>Cephidae</taxon>
        <taxon>Cephus</taxon>
    </lineage>
</organism>